<evidence type="ECO:0000313" key="3">
    <source>
        <dbReference type="Proteomes" id="UP000202719"/>
    </source>
</evidence>
<dbReference type="KEGG" id="vg:26855041"/>
<dbReference type="EMBL" id="KU593505">
    <property type="protein sequence ID" value="AMF83766.1"/>
    <property type="molecule type" value="Genomic_DNA"/>
</dbReference>
<name>A0A109WZ91_9BBAC</name>
<evidence type="ECO:0000313" key="1">
    <source>
        <dbReference type="EMBL" id="ALN41952.1"/>
    </source>
</evidence>
<keyword evidence="3" id="KW-1185">Reference proteome</keyword>
<dbReference type="Proteomes" id="UP000202719">
    <property type="component" value="Segment"/>
</dbReference>
<dbReference type="GeneID" id="26855041"/>
<protein>
    <submittedName>
        <fullName evidence="1">ORF19</fullName>
    </submittedName>
</protein>
<sequence>MDDRDYYYYYHNCKSLLNQLNELRYVHRICSMKINHYKKFKKLENNNEPTRFSEKSLNKIYKFYFEEIVNRL</sequence>
<accession>A0A109WZ91</accession>
<dbReference type="Pfam" id="PF06034">
    <property type="entry name" value="DUF919"/>
    <property type="match status" value="1"/>
</dbReference>
<organism evidence="2 3">
    <name type="scientific">Cnaphalocrocis medinalis granulovirus</name>
    <dbReference type="NCBI Taxonomy" id="1750712"/>
    <lineage>
        <taxon>Viruses</taxon>
        <taxon>Viruses incertae sedis</taxon>
        <taxon>Naldaviricetes</taxon>
        <taxon>Lefavirales</taxon>
        <taxon>Baculoviridae</taxon>
        <taxon>Betabaculovirus</taxon>
        <taxon>Betabaculovirus cnamedinalis</taxon>
    </lineage>
</organism>
<dbReference type="EMBL" id="KP658210">
    <property type="protein sequence ID" value="ALN41952.1"/>
    <property type="molecule type" value="Genomic_DNA"/>
</dbReference>
<proteinExistence type="predicted"/>
<dbReference type="RefSeq" id="YP_009229933.1">
    <property type="nucleotide sequence ID" value="NC_029304.2"/>
</dbReference>
<reference evidence="1" key="2">
    <citation type="journal article" date="2016" name="PLoS ONE">
        <title>Genome of Cnaphalocrocis medinalis Granulovirus, the First Crambidae-Infecting Betabaculovirus Isolated from Rice Leaffolder to Sequenced.</title>
        <authorList>
            <person name="Han G."/>
            <person name="Xu J."/>
            <person name="Liu Q."/>
            <person name="Li C."/>
            <person name="Xu H."/>
            <person name="Lu Z."/>
        </authorList>
    </citation>
    <scope>NUCLEOTIDE SEQUENCE</scope>
</reference>
<dbReference type="InterPro" id="IPR009265">
    <property type="entry name" value="AcMNPV_Orf29"/>
</dbReference>
<reference evidence="2" key="3">
    <citation type="submission" date="2016-01" db="EMBL/GenBank/DDBJ databases">
        <authorList>
            <person name="McClelland M."/>
            <person name="Jain A."/>
            <person name="Saraogi P."/>
            <person name="Mendelson R."/>
            <person name="Westerman R."/>
            <person name="SanMiguel P."/>
            <person name="Csonka L."/>
        </authorList>
    </citation>
    <scope>NUCLEOTIDE SEQUENCE</scope>
    <source>
        <strain evidence="2">Enping</strain>
    </source>
</reference>
<evidence type="ECO:0000313" key="2">
    <source>
        <dbReference type="EMBL" id="AMF83766.1"/>
    </source>
</evidence>
<reference evidence="2 3" key="1">
    <citation type="journal article" date="2015" name="Virol. Sin.">
        <title>Genome sequencing and analysis of a granulovirus isolated from the Asiatic rice leafroller, Cnaphalocrocis medinalis.</title>
        <authorList>
            <person name="Zhang S."/>
            <person name="Zhu Z."/>
            <person name="Sun S."/>
            <person name="Chen Q."/>
            <person name="Deng F."/>
            <person name="Yang K."/>
        </authorList>
    </citation>
    <scope>NUCLEOTIDE SEQUENCE [LARGE SCALE GENOMIC DNA]</scope>
    <source>
        <strain evidence="2 3">Enping</strain>
    </source>
</reference>